<dbReference type="Proteomes" id="UP001295423">
    <property type="component" value="Unassembled WGS sequence"/>
</dbReference>
<dbReference type="GO" id="GO:0031966">
    <property type="term" value="C:mitochondrial membrane"/>
    <property type="evidence" value="ECO:0007669"/>
    <property type="project" value="UniProtKB-SubCell"/>
</dbReference>
<comment type="caution">
    <text evidence="9">The sequence shown here is derived from an EMBL/GenBank/DDBJ whole genome shotgun (WGS) entry which is preliminary data.</text>
</comment>
<evidence type="ECO:0000256" key="1">
    <source>
        <dbReference type="ARBA" id="ARBA00004325"/>
    </source>
</evidence>
<organism evidence="9 10">
    <name type="scientific">Cylindrotheca closterium</name>
    <dbReference type="NCBI Taxonomy" id="2856"/>
    <lineage>
        <taxon>Eukaryota</taxon>
        <taxon>Sar</taxon>
        <taxon>Stramenopiles</taxon>
        <taxon>Ochrophyta</taxon>
        <taxon>Bacillariophyta</taxon>
        <taxon>Bacillariophyceae</taxon>
        <taxon>Bacillariophycidae</taxon>
        <taxon>Bacillariales</taxon>
        <taxon>Bacillariaceae</taxon>
        <taxon>Cylindrotheca</taxon>
    </lineage>
</organism>
<evidence type="ECO:0000256" key="2">
    <source>
        <dbReference type="ARBA" id="ARBA00022692"/>
    </source>
</evidence>
<keyword evidence="2 7" id="KW-0812">Transmembrane</keyword>
<evidence type="ECO:0000256" key="7">
    <source>
        <dbReference type="SAM" id="Phobius"/>
    </source>
</evidence>
<keyword evidence="5 7" id="KW-0472">Membrane</keyword>
<dbReference type="Gene3D" id="6.10.140.1320">
    <property type="match status" value="1"/>
</dbReference>
<dbReference type="Pfam" id="PF04588">
    <property type="entry name" value="HIG_1_N"/>
    <property type="match status" value="1"/>
</dbReference>
<dbReference type="PANTHER" id="PTHR12297">
    <property type="entry name" value="HYPOXIA-INDUCBILE GENE 1 HIG1 -RELATED"/>
    <property type="match status" value="1"/>
</dbReference>
<evidence type="ECO:0000259" key="8">
    <source>
        <dbReference type="PROSITE" id="PS51503"/>
    </source>
</evidence>
<feature type="transmembrane region" description="Helical" evidence="7">
    <location>
        <begin position="78"/>
        <end position="98"/>
    </location>
</feature>
<dbReference type="InterPro" id="IPR007667">
    <property type="entry name" value="Hypoxia_induced_domain"/>
</dbReference>
<evidence type="ECO:0000256" key="4">
    <source>
        <dbReference type="ARBA" id="ARBA00023128"/>
    </source>
</evidence>
<dbReference type="InterPro" id="IPR050355">
    <property type="entry name" value="RCF1"/>
</dbReference>
<evidence type="ECO:0000256" key="6">
    <source>
        <dbReference type="SAM" id="MobiDB-lite"/>
    </source>
</evidence>
<dbReference type="PROSITE" id="PS51503">
    <property type="entry name" value="HIG1"/>
    <property type="match status" value="1"/>
</dbReference>
<sequence length="130" mass="14782">MGSSMSTPNTRCDSNNSTAENYIPPPTMQRPLTFEEKLYQKFKSEPLVPIGCAGTAYFLMSGIKSFKDQDPRRGQKMMRMRVAAQFATLMAFVGYMGLENVNFELAPNYYAAKKAEEEMNRQKEAQNQQN</sequence>
<keyword evidence="4" id="KW-0496">Mitochondrion</keyword>
<gene>
    <name evidence="9" type="ORF">CYCCA115_LOCUS22579</name>
</gene>
<evidence type="ECO:0000313" key="10">
    <source>
        <dbReference type="Proteomes" id="UP001295423"/>
    </source>
</evidence>
<proteinExistence type="predicted"/>
<keyword evidence="3 7" id="KW-1133">Transmembrane helix</keyword>
<dbReference type="PANTHER" id="PTHR12297:SF3">
    <property type="entry name" value="HIG1 DOMAIN FAMILY MEMBER 1A"/>
    <property type="match status" value="1"/>
</dbReference>
<comment type="subcellular location">
    <subcellularLocation>
        <location evidence="1">Mitochondrion membrane</location>
    </subcellularLocation>
</comment>
<evidence type="ECO:0000256" key="5">
    <source>
        <dbReference type="ARBA" id="ARBA00023136"/>
    </source>
</evidence>
<evidence type="ECO:0000313" key="9">
    <source>
        <dbReference type="EMBL" id="CAJ1967035.1"/>
    </source>
</evidence>
<accession>A0AAD2GA00</accession>
<keyword evidence="10" id="KW-1185">Reference proteome</keyword>
<feature type="domain" description="HIG1" evidence="8">
    <location>
        <begin position="19"/>
        <end position="110"/>
    </location>
</feature>
<name>A0AAD2GA00_9STRA</name>
<evidence type="ECO:0000256" key="3">
    <source>
        <dbReference type="ARBA" id="ARBA00022989"/>
    </source>
</evidence>
<dbReference type="AlphaFoldDB" id="A0AAD2GA00"/>
<reference evidence="9" key="1">
    <citation type="submission" date="2023-08" db="EMBL/GenBank/DDBJ databases">
        <authorList>
            <person name="Audoor S."/>
            <person name="Bilcke G."/>
        </authorList>
    </citation>
    <scope>NUCLEOTIDE SEQUENCE</scope>
</reference>
<feature type="region of interest" description="Disordered" evidence="6">
    <location>
        <begin position="1"/>
        <end position="28"/>
    </location>
</feature>
<dbReference type="EMBL" id="CAKOGP040002313">
    <property type="protein sequence ID" value="CAJ1967035.1"/>
    <property type="molecule type" value="Genomic_DNA"/>
</dbReference>
<protein>
    <recommendedName>
        <fullName evidence="8">HIG1 domain-containing protein</fullName>
    </recommendedName>
</protein>
<feature type="compositionally biased region" description="Polar residues" evidence="6">
    <location>
        <begin position="1"/>
        <end position="20"/>
    </location>
</feature>